<organism evidence="2 3">
    <name type="scientific">Hucho hucho</name>
    <name type="common">huchen</name>
    <dbReference type="NCBI Taxonomy" id="62062"/>
    <lineage>
        <taxon>Eukaryota</taxon>
        <taxon>Metazoa</taxon>
        <taxon>Chordata</taxon>
        <taxon>Craniata</taxon>
        <taxon>Vertebrata</taxon>
        <taxon>Euteleostomi</taxon>
        <taxon>Actinopterygii</taxon>
        <taxon>Neopterygii</taxon>
        <taxon>Teleostei</taxon>
        <taxon>Protacanthopterygii</taxon>
        <taxon>Salmoniformes</taxon>
        <taxon>Salmonidae</taxon>
        <taxon>Salmoninae</taxon>
        <taxon>Hucho</taxon>
    </lineage>
</organism>
<dbReference type="InterPro" id="IPR036465">
    <property type="entry name" value="vWFA_dom_sf"/>
</dbReference>
<dbReference type="InterPro" id="IPR002035">
    <property type="entry name" value="VWF_A"/>
</dbReference>
<dbReference type="Gene3D" id="3.40.50.410">
    <property type="entry name" value="von Willebrand factor, type A domain"/>
    <property type="match status" value="1"/>
</dbReference>
<dbReference type="Proteomes" id="UP000314982">
    <property type="component" value="Unassembled WGS sequence"/>
</dbReference>
<dbReference type="Ensembl" id="ENSHHUT00000006976.1">
    <property type="protein sequence ID" value="ENSHHUP00000006771.1"/>
    <property type="gene ID" value="ENSHHUG00000004170.1"/>
</dbReference>
<keyword evidence="3" id="KW-1185">Reference proteome</keyword>
<evidence type="ECO:0000259" key="1">
    <source>
        <dbReference type="PROSITE" id="PS50234"/>
    </source>
</evidence>
<name>A0A4W5K446_9TELE</name>
<reference evidence="2" key="2">
    <citation type="submission" date="2025-08" db="UniProtKB">
        <authorList>
            <consortium name="Ensembl"/>
        </authorList>
    </citation>
    <scope>IDENTIFICATION</scope>
</reference>
<accession>A0A4W5K446</accession>
<reference evidence="3" key="1">
    <citation type="submission" date="2018-06" db="EMBL/GenBank/DDBJ databases">
        <title>Genome assembly of Danube salmon.</title>
        <authorList>
            <person name="Macqueen D.J."/>
            <person name="Gundappa M.K."/>
        </authorList>
    </citation>
    <scope>NUCLEOTIDE SEQUENCE [LARGE SCALE GENOMIC DNA]</scope>
</reference>
<reference evidence="2" key="3">
    <citation type="submission" date="2025-09" db="UniProtKB">
        <authorList>
            <consortium name="Ensembl"/>
        </authorList>
    </citation>
    <scope>IDENTIFICATION</scope>
</reference>
<protein>
    <recommendedName>
        <fullName evidence="1">VWFA domain-containing protein</fullName>
    </recommendedName>
</protein>
<dbReference type="PROSITE" id="PS50234">
    <property type="entry name" value="VWFA"/>
    <property type="match status" value="1"/>
</dbReference>
<evidence type="ECO:0000313" key="3">
    <source>
        <dbReference type="Proteomes" id="UP000314982"/>
    </source>
</evidence>
<dbReference type="AlphaFoldDB" id="A0A4W5K446"/>
<dbReference type="Pfam" id="PF00092">
    <property type="entry name" value="VWA"/>
    <property type="match status" value="1"/>
</dbReference>
<evidence type="ECO:0000313" key="2">
    <source>
        <dbReference type="Ensembl" id="ENSHHUP00000006771.1"/>
    </source>
</evidence>
<dbReference type="SUPFAM" id="SSF53300">
    <property type="entry name" value="vWA-like"/>
    <property type="match status" value="1"/>
</dbReference>
<dbReference type="STRING" id="62062.ENSHHUP00000006771"/>
<feature type="domain" description="VWFA" evidence="1">
    <location>
        <begin position="1"/>
        <end position="165"/>
    </location>
</feature>
<dbReference type="GeneTree" id="ENSGT00940000156462"/>
<sequence length="182" mass="20083">MRDAVLRLVGNITIAESNCPRGARVALTLYNNEVTTEIRFADALKRRALVQRVEGLQALQTRKQRSLETAMNFLAQNTFKRVRSGFLMRKVAIFFVNGPVKDQQAVSAAALRLYDSGIASVFLTNKEDGQLTRALKMNSTGSALGQVIVLPNPGSAQYNSAIQKVMNCHICLGKSFSHILRD</sequence>
<proteinExistence type="predicted"/>